<name>A0A8H4QKH3_9HELO</name>
<dbReference type="EMBL" id="JAAMPI010002532">
    <property type="protein sequence ID" value="KAF4612471.1"/>
    <property type="molecule type" value="Genomic_DNA"/>
</dbReference>
<dbReference type="PANTHER" id="PTHR24198:SF165">
    <property type="entry name" value="ANKYRIN REPEAT-CONTAINING PROTEIN-RELATED"/>
    <property type="match status" value="1"/>
</dbReference>
<proteinExistence type="predicted"/>
<evidence type="ECO:0000256" key="1">
    <source>
        <dbReference type="ARBA" id="ARBA00022737"/>
    </source>
</evidence>
<organism evidence="4 5">
    <name type="scientific">Cudoniella acicularis</name>
    <dbReference type="NCBI Taxonomy" id="354080"/>
    <lineage>
        <taxon>Eukaryota</taxon>
        <taxon>Fungi</taxon>
        <taxon>Dikarya</taxon>
        <taxon>Ascomycota</taxon>
        <taxon>Pezizomycotina</taxon>
        <taxon>Leotiomycetes</taxon>
        <taxon>Helotiales</taxon>
        <taxon>Tricladiaceae</taxon>
        <taxon>Cudoniella</taxon>
    </lineage>
</organism>
<keyword evidence="5" id="KW-1185">Reference proteome</keyword>
<dbReference type="Gene3D" id="1.25.40.20">
    <property type="entry name" value="Ankyrin repeat-containing domain"/>
    <property type="match status" value="1"/>
</dbReference>
<dbReference type="SUPFAM" id="SSF48403">
    <property type="entry name" value="Ankyrin repeat"/>
    <property type="match status" value="1"/>
</dbReference>
<gene>
    <name evidence="4" type="ORF">G7Y89_g15606</name>
</gene>
<keyword evidence="2 3" id="KW-0040">ANK repeat</keyword>
<dbReference type="Pfam" id="PF12796">
    <property type="entry name" value="Ank_2"/>
    <property type="match status" value="1"/>
</dbReference>
<evidence type="ECO:0000256" key="3">
    <source>
        <dbReference type="PROSITE-ProRule" id="PRU00023"/>
    </source>
</evidence>
<dbReference type="InterPro" id="IPR036770">
    <property type="entry name" value="Ankyrin_rpt-contain_sf"/>
</dbReference>
<reference evidence="4 5" key="1">
    <citation type="submission" date="2020-03" db="EMBL/GenBank/DDBJ databases">
        <title>Draft Genome Sequence of Cudoniella acicularis.</title>
        <authorList>
            <person name="Buettner E."/>
            <person name="Kellner H."/>
        </authorList>
    </citation>
    <scope>NUCLEOTIDE SEQUENCE [LARGE SCALE GENOMIC DNA]</scope>
    <source>
        <strain evidence="4 5">DSM 108380</strain>
    </source>
</reference>
<dbReference type="GO" id="GO:0005737">
    <property type="term" value="C:cytoplasm"/>
    <property type="evidence" value="ECO:0007669"/>
    <property type="project" value="TreeGrafter"/>
</dbReference>
<evidence type="ECO:0000313" key="5">
    <source>
        <dbReference type="Proteomes" id="UP000566819"/>
    </source>
</evidence>
<dbReference type="Proteomes" id="UP000566819">
    <property type="component" value="Unassembled WGS sequence"/>
</dbReference>
<dbReference type="OrthoDB" id="20872at2759"/>
<dbReference type="InterPro" id="IPR002110">
    <property type="entry name" value="Ankyrin_rpt"/>
</dbReference>
<evidence type="ECO:0000256" key="2">
    <source>
        <dbReference type="ARBA" id="ARBA00023043"/>
    </source>
</evidence>
<dbReference type="PANTHER" id="PTHR24198">
    <property type="entry name" value="ANKYRIN REPEAT AND PROTEIN KINASE DOMAIN-CONTAINING PROTEIN"/>
    <property type="match status" value="1"/>
</dbReference>
<evidence type="ECO:0000313" key="4">
    <source>
        <dbReference type="EMBL" id="KAF4612471.1"/>
    </source>
</evidence>
<accession>A0A8H4QKH3</accession>
<protein>
    <submittedName>
        <fullName evidence="4">Uncharacterized protein</fullName>
    </submittedName>
</protein>
<dbReference type="AlphaFoldDB" id="A0A8H4QKH3"/>
<dbReference type="Pfam" id="PF00023">
    <property type="entry name" value="Ank"/>
    <property type="match status" value="1"/>
</dbReference>
<comment type="caution">
    <text evidence="4">The sequence shown here is derived from an EMBL/GenBank/DDBJ whole genome shotgun (WGS) entry which is preliminary data.</text>
</comment>
<dbReference type="PROSITE" id="PS50088">
    <property type="entry name" value="ANK_REPEAT"/>
    <property type="match status" value="1"/>
</dbReference>
<dbReference type="SMART" id="SM00248">
    <property type="entry name" value="ANK"/>
    <property type="match status" value="3"/>
</dbReference>
<sequence length="118" mass="12319">MVSPDVRASDNSTALHLAATTGQEAVVKLLVNDAKADLKSVNGSGYDALELAAQSGFSDIVEFLLGCNGSIDEPAPDGNTTLHLAVEFGHPITSQALLKVHENIGLTPIHLAPEKAIY</sequence>
<dbReference type="PROSITE" id="PS50297">
    <property type="entry name" value="ANK_REP_REGION"/>
    <property type="match status" value="1"/>
</dbReference>
<feature type="repeat" description="ANK" evidence="3">
    <location>
        <begin position="10"/>
        <end position="32"/>
    </location>
</feature>
<keyword evidence="1" id="KW-0677">Repeat</keyword>